<dbReference type="Pfam" id="PF13167">
    <property type="entry name" value="GTP-bdg_N"/>
    <property type="match status" value="1"/>
</dbReference>
<keyword evidence="5 6" id="KW-0342">GTP-binding</keyword>
<evidence type="ECO:0000313" key="10">
    <source>
        <dbReference type="EMBL" id="ORL45932.1"/>
    </source>
</evidence>
<dbReference type="FunFam" id="3.40.50.11060:FF:000001">
    <property type="entry name" value="GTPase HflX"/>
    <property type="match status" value="1"/>
</dbReference>
<dbReference type="EMBL" id="ARYN01000006">
    <property type="protein sequence ID" value="ORL45932.1"/>
    <property type="molecule type" value="Genomic_DNA"/>
</dbReference>
<dbReference type="NCBIfam" id="TIGR00231">
    <property type="entry name" value="small_GTP"/>
    <property type="match status" value="1"/>
</dbReference>
<proteinExistence type="inferred from homology"/>
<dbReference type="SUPFAM" id="SSF52540">
    <property type="entry name" value="P-loop containing nucleoside triphosphate hydrolases"/>
    <property type="match status" value="1"/>
</dbReference>
<dbReference type="GO" id="GO:0005737">
    <property type="term" value="C:cytoplasm"/>
    <property type="evidence" value="ECO:0007669"/>
    <property type="project" value="UniProtKB-SubCell"/>
</dbReference>
<evidence type="ECO:0000256" key="2">
    <source>
        <dbReference type="ARBA" id="ARBA00022723"/>
    </source>
</evidence>
<keyword evidence="4 8" id="KW-0460">Magnesium</keyword>
<feature type="binding site" evidence="7">
    <location>
        <begin position="363"/>
        <end position="365"/>
    </location>
    <ligand>
        <name>GTP</name>
        <dbReference type="ChEBI" id="CHEBI:37565"/>
    </ligand>
</feature>
<dbReference type="GO" id="GO:0046872">
    <property type="term" value="F:metal ion binding"/>
    <property type="evidence" value="ECO:0007669"/>
    <property type="project" value="UniProtKB-KW"/>
</dbReference>
<evidence type="ECO:0000256" key="8">
    <source>
        <dbReference type="PIRSR" id="PIRSR006809-2"/>
    </source>
</evidence>
<keyword evidence="3 6" id="KW-0547">Nucleotide-binding</keyword>
<feature type="binding site" evidence="8">
    <location>
        <position position="233"/>
    </location>
    <ligand>
        <name>Mg(2+)</name>
        <dbReference type="ChEBI" id="CHEBI:18420"/>
    </ligand>
</feature>
<feature type="domain" description="Hflx-type G" evidence="9">
    <location>
        <begin position="200"/>
        <end position="385"/>
    </location>
</feature>
<feature type="binding site" evidence="8">
    <location>
        <position position="213"/>
    </location>
    <ligand>
        <name>Mg(2+)</name>
        <dbReference type="ChEBI" id="CHEBI:18420"/>
    </ligand>
</feature>
<dbReference type="Proteomes" id="UP000192746">
    <property type="component" value="Unassembled WGS sequence"/>
</dbReference>
<dbReference type="RefSeq" id="WP_084841056.1">
    <property type="nucleotide sequence ID" value="NZ_ARYN01000006.1"/>
</dbReference>
<keyword evidence="2 8" id="KW-0479">Metal-binding</keyword>
<evidence type="ECO:0000256" key="7">
    <source>
        <dbReference type="PIRSR" id="PIRSR006809-1"/>
    </source>
</evidence>
<dbReference type="PANTHER" id="PTHR10229">
    <property type="entry name" value="GTP-BINDING PROTEIN HFLX"/>
    <property type="match status" value="1"/>
</dbReference>
<dbReference type="Gene3D" id="3.40.50.300">
    <property type="entry name" value="P-loop containing nucleotide triphosphate hydrolases"/>
    <property type="match status" value="1"/>
</dbReference>
<evidence type="ECO:0000256" key="6">
    <source>
        <dbReference type="HAMAP-Rule" id="MF_00900"/>
    </source>
</evidence>
<dbReference type="PIRSF" id="PIRSF006809">
    <property type="entry name" value="GTP-binding_hflX_prd"/>
    <property type="match status" value="1"/>
</dbReference>
<dbReference type="STRING" id="1185767.IIF7_07426"/>
<dbReference type="InterPro" id="IPR027417">
    <property type="entry name" value="P-loop_NTPase"/>
</dbReference>
<comment type="similarity">
    <text evidence="6">Belongs to the TRAFAC class OBG-HflX-like GTPase superfamily. HflX GTPase family.</text>
</comment>
<dbReference type="InterPro" id="IPR025121">
    <property type="entry name" value="GTPase_HflX_N"/>
</dbReference>
<dbReference type="HAMAP" id="MF_00900">
    <property type="entry name" value="GTPase_HflX"/>
    <property type="match status" value="1"/>
</dbReference>
<dbReference type="FunFam" id="3.40.50.300:FF:000955">
    <property type="entry name" value="GTPase HflX"/>
    <property type="match status" value="1"/>
</dbReference>
<comment type="cofactor">
    <cofactor evidence="8">
        <name>Mg(2+)</name>
        <dbReference type="ChEBI" id="CHEBI:18420"/>
    </cofactor>
</comment>
<evidence type="ECO:0000259" key="9">
    <source>
        <dbReference type="PROSITE" id="PS51705"/>
    </source>
</evidence>
<comment type="subunit">
    <text evidence="6">Monomer. Associates with the 50S ribosomal subunit.</text>
</comment>
<dbReference type="Gene3D" id="6.10.250.2860">
    <property type="match status" value="1"/>
</dbReference>
<name>A0A1Y1T5C5_9FLAO</name>
<feature type="binding site" evidence="7">
    <location>
        <begin position="252"/>
        <end position="255"/>
    </location>
    <ligand>
        <name>GTP</name>
        <dbReference type="ChEBI" id="CHEBI:37565"/>
    </ligand>
</feature>
<dbReference type="AlphaFoldDB" id="A0A1Y1T5C5"/>
<keyword evidence="11" id="KW-1185">Reference proteome</keyword>
<dbReference type="NCBIfam" id="TIGR03156">
    <property type="entry name" value="GTP_HflX"/>
    <property type="match status" value="1"/>
</dbReference>
<sequence length="406" mass="47065">MIEKTDLSYEKAVLIGIITKDQNEDKLEEYLDELEFLTYTAGGEVAKRFSQKMDFPNPKTFIGTGKMEEVRNYVSDNEIGTAIFDDELSPAQQKNIEKILKCKVLDRTNLILDIFAQRAQTSYARTQVELAQYEYLLPRLAGMWTHLERQRGGIGMRGPGETEIETDRRIVRDKISLLKKKLATIDKQMEIQRGNRGQLVRVALVGYTNVGKSTLMNTISKSEVFAENKLFATLDTTVRKVVIRNLPFLLSDTVGFIRKLPTQLVESFKSTLDEVREADLLLHVVDISHPNFEEHIDSVNQILDEIKSVDKPTIMVFNKIDQYVPEEIAEDDLITEKTSAHYTLTEWKQTWMNRLGDKVLFISALEKENMEHFRKKVYEAVRKIHITRFPYNNFLYPEYDKYGEEK</sequence>
<comment type="caution">
    <text evidence="10">The sequence shown here is derived from an EMBL/GenBank/DDBJ whole genome shotgun (WGS) entry which is preliminary data.</text>
</comment>
<dbReference type="InterPro" id="IPR005225">
    <property type="entry name" value="Small_GTP-bd"/>
</dbReference>
<dbReference type="InterPro" id="IPR032305">
    <property type="entry name" value="GTP-bd_M"/>
</dbReference>
<comment type="subcellular location">
    <subcellularLocation>
        <location evidence="6">Cytoplasm</location>
    </subcellularLocation>
    <text evidence="6">May associate with membranes.</text>
</comment>
<dbReference type="InterPro" id="IPR030394">
    <property type="entry name" value="G_HFLX_dom"/>
</dbReference>
<reference evidence="10 11" key="1">
    <citation type="submission" date="2013-04" db="EMBL/GenBank/DDBJ databases">
        <title>Zunongwangia sp. 22II14-10F7 Genome Sequencing.</title>
        <authorList>
            <person name="Lai Q."/>
            <person name="Shao Z."/>
        </authorList>
    </citation>
    <scope>NUCLEOTIDE SEQUENCE [LARGE SCALE GENOMIC DNA]</scope>
    <source>
        <strain evidence="10 11">22II14-10F7</strain>
    </source>
</reference>
<dbReference type="PROSITE" id="PS51705">
    <property type="entry name" value="G_HFLX"/>
    <property type="match status" value="1"/>
</dbReference>
<dbReference type="GO" id="GO:0043022">
    <property type="term" value="F:ribosome binding"/>
    <property type="evidence" value="ECO:0007669"/>
    <property type="project" value="TreeGrafter"/>
</dbReference>
<keyword evidence="1 6" id="KW-0963">Cytoplasm</keyword>
<feature type="binding site" evidence="7">
    <location>
        <begin position="318"/>
        <end position="321"/>
    </location>
    <ligand>
        <name>GTP</name>
        <dbReference type="ChEBI" id="CHEBI:37565"/>
    </ligand>
</feature>
<protein>
    <recommendedName>
        <fullName evidence="6">GTPase HflX</fullName>
    </recommendedName>
    <alternativeName>
        <fullName evidence="6">GTP-binding protein HflX</fullName>
    </alternativeName>
</protein>
<dbReference type="InterPro" id="IPR006073">
    <property type="entry name" value="GTP-bd"/>
</dbReference>
<dbReference type="Pfam" id="PF16360">
    <property type="entry name" value="GTP-bdg_M"/>
    <property type="match status" value="1"/>
</dbReference>
<dbReference type="GO" id="GO:0003924">
    <property type="term" value="F:GTPase activity"/>
    <property type="evidence" value="ECO:0007669"/>
    <property type="project" value="UniProtKB-UniRule"/>
</dbReference>
<feature type="binding site" evidence="7">
    <location>
        <begin position="231"/>
        <end position="235"/>
    </location>
    <ligand>
        <name>GTP</name>
        <dbReference type="ChEBI" id="CHEBI:37565"/>
    </ligand>
</feature>
<gene>
    <name evidence="6" type="primary">hflX</name>
    <name evidence="10" type="ORF">IIF7_07426</name>
</gene>
<dbReference type="PRINTS" id="PR00326">
    <property type="entry name" value="GTP1OBG"/>
</dbReference>
<evidence type="ECO:0000256" key="3">
    <source>
        <dbReference type="ARBA" id="ARBA00022741"/>
    </source>
</evidence>
<dbReference type="GO" id="GO:0005525">
    <property type="term" value="F:GTP binding"/>
    <property type="evidence" value="ECO:0007669"/>
    <property type="project" value="UniProtKB-UniRule"/>
</dbReference>
<dbReference type="InterPro" id="IPR042108">
    <property type="entry name" value="GTPase_HflX_N_sf"/>
</dbReference>
<evidence type="ECO:0000313" key="11">
    <source>
        <dbReference type="Proteomes" id="UP000192746"/>
    </source>
</evidence>
<accession>A0A1Y1T5C5</accession>
<dbReference type="CDD" id="cd01878">
    <property type="entry name" value="HflX"/>
    <property type="match status" value="1"/>
</dbReference>
<evidence type="ECO:0000256" key="4">
    <source>
        <dbReference type="ARBA" id="ARBA00022842"/>
    </source>
</evidence>
<dbReference type="InterPro" id="IPR016496">
    <property type="entry name" value="GTPase_HflX"/>
</dbReference>
<dbReference type="OrthoDB" id="9812272at2"/>
<dbReference type="PANTHER" id="PTHR10229:SF0">
    <property type="entry name" value="GTP-BINDING PROTEIN 6-RELATED"/>
    <property type="match status" value="1"/>
</dbReference>
<evidence type="ECO:0000256" key="5">
    <source>
        <dbReference type="ARBA" id="ARBA00023134"/>
    </source>
</evidence>
<feature type="binding site" evidence="7">
    <location>
        <begin position="206"/>
        <end position="213"/>
    </location>
    <ligand>
        <name>GTP</name>
        <dbReference type="ChEBI" id="CHEBI:37565"/>
    </ligand>
</feature>
<dbReference type="Pfam" id="PF01926">
    <property type="entry name" value="MMR_HSR1"/>
    <property type="match status" value="1"/>
</dbReference>
<evidence type="ECO:0000256" key="1">
    <source>
        <dbReference type="ARBA" id="ARBA00022490"/>
    </source>
</evidence>
<organism evidence="10 11">
    <name type="scientific">Zunongwangia atlantica 22II14-10F7</name>
    <dbReference type="NCBI Taxonomy" id="1185767"/>
    <lineage>
        <taxon>Bacteria</taxon>
        <taxon>Pseudomonadati</taxon>
        <taxon>Bacteroidota</taxon>
        <taxon>Flavobacteriia</taxon>
        <taxon>Flavobacteriales</taxon>
        <taxon>Flavobacteriaceae</taxon>
        <taxon>Zunongwangia</taxon>
    </lineage>
</organism>
<comment type="function">
    <text evidence="6">GTPase that associates with the 50S ribosomal subunit and may have a role during protein synthesis or ribosome biogenesis.</text>
</comment>
<dbReference type="Gene3D" id="3.40.50.11060">
    <property type="entry name" value="GTPase HflX, N-terminal domain"/>
    <property type="match status" value="1"/>
</dbReference>